<keyword evidence="5 7" id="KW-1133">Transmembrane helix</keyword>
<keyword evidence="6 7" id="KW-0472">Membrane</keyword>
<reference evidence="9 10" key="1">
    <citation type="journal article" date="2020" name="J. Appl. Phycol.">
        <title>Morphological changes and genome evolution in Raphidiopsis raciborskii CS-506 after 23 years in culture.</title>
        <authorList>
            <person name="Willis A."/>
            <person name="Bent S.J."/>
            <person name="Jameson I.D."/>
        </authorList>
    </citation>
    <scope>NUCLEOTIDE SEQUENCE [LARGE SCALE GENOMIC DNA]</scope>
    <source>
        <strain evidence="9 10">CS-506_A</strain>
    </source>
</reference>
<evidence type="ECO:0000313" key="9">
    <source>
        <dbReference type="EMBL" id="MBA4466812.1"/>
    </source>
</evidence>
<evidence type="ECO:0000256" key="3">
    <source>
        <dbReference type="ARBA" id="ARBA00022679"/>
    </source>
</evidence>
<evidence type="ECO:0000256" key="7">
    <source>
        <dbReference type="SAM" id="Phobius"/>
    </source>
</evidence>
<dbReference type="PANTHER" id="PTHR48090">
    <property type="entry name" value="UNDECAPRENYL-PHOSPHATE 4-DEOXY-4-FORMAMIDO-L-ARABINOSE TRANSFERASE-RELATED"/>
    <property type="match status" value="1"/>
</dbReference>
<keyword evidence="2" id="KW-0328">Glycosyltransferase</keyword>
<comment type="caution">
    <text evidence="9">The sequence shown here is derived from an EMBL/GenBank/DDBJ whole genome shotgun (WGS) entry which is preliminary data.</text>
</comment>
<name>A0A838WVE6_9CYAN</name>
<evidence type="ECO:0000259" key="8">
    <source>
        <dbReference type="Pfam" id="PF00535"/>
    </source>
</evidence>
<dbReference type="EMBL" id="VDFG01001046">
    <property type="protein sequence ID" value="MBA4466812.1"/>
    <property type="molecule type" value="Genomic_DNA"/>
</dbReference>
<dbReference type="InterPro" id="IPR029044">
    <property type="entry name" value="Nucleotide-diphossugar_trans"/>
</dbReference>
<evidence type="ECO:0000256" key="5">
    <source>
        <dbReference type="ARBA" id="ARBA00022989"/>
    </source>
</evidence>
<feature type="domain" description="Glycosyltransferase 2-like" evidence="8">
    <location>
        <begin position="5"/>
        <end position="142"/>
    </location>
</feature>
<organism evidence="9 10">
    <name type="scientific">Cylindrospermopsis raciborskii CS-506_A</name>
    <dbReference type="NCBI Taxonomy" id="2585140"/>
    <lineage>
        <taxon>Bacteria</taxon>
        <taxon>Bacillati</taxon>
        <taxon>Cyanobacteriota</taxon>
        <taxon>Cyanophyceae</taxon>
        <taxon>Nostocales</taxon>
        <taxon>Aphanizomenonaceae</taxon>
        <taxon>Cylindrospermopsis</taxon>
    </lineage>
</organism>
<dbReference type="InterPro" id="IPR001173">
    <property type="entry name" value="Glyco_trans_2-like"/>
</dbReference>
<keyword evidence="4 7" id="KW-0812">Transmembrane</keyword>
<dbReference type="Gene3D" id="3.90.550.10">
    <property type="entry name" value="Spore Coat Polysaccharide Biosynthesis Protein SpsA, Chain A"/>
    <property type="match status" value="1"/>
</dbReference>
<dbReference type="GO" id="GO:0016757">
    <property type="term" value="F:glycosyltransferase activity"/>
    <property type="evidence" value="ECO:0007669"/>
    <property type="project" value="UniProtKB-KW"/>
</dbReference>
<proteinExistence type="predicted"/>
<keyword evidence="3 9" id="KW-0808">Transferase</keyword>
<dbReference type="GO" id="GO:0005886">
    <property type="term" value="C:plasma membrane"/>
    <property type="evidence" value="ECO:0007669"/>
    <property type="project" value="TreeGrafter"/>
</dbReference>
<comment type="subcellular location">
    <subcellularLocation>
        <location evidence="1">Membrane</location>
        <topology evidence="1">Multi-pass membrane protein</topology>
    </subcellularLocation>
</comment>
<evidence type="ECO:0000256" key="4">
    <source>
        <dbReference type="ARBA" id="ARBA00022692"/>
    </source>
</evidence>
<dbReference type="Pfam" id="PF00535">
    <property type="entry name" value="Glycos_transf_2"/>
    <property type="match status" value="1"/>
</dbReference>
<protein>
    <submittedName>
        <fullName evidence="9">Glycosyltransferase</fullName>
    </submittedName>
</protein>
<feature type="transmembrane region" description="Helical" evidence="7">
    <location>
        <begin position="233"/>
        <end position="255"/>
    </location>
</feature>
<sequence length="310" mass="35292">MELISVVTPAYNEMKNLPLLYERLQIVLDALPYHWEWVIIDDHSADDTFAVINRLAALDCRVRGIRLARNSGSHIALTCGLHAARGKCAIALASDLQDPPETIPLLLHEWHSGNQVVWAARSQRLGESAQRQRTSNFYYWLMRHVVGLKQMPPMGADFFLLDQGVLLAFRQFREGNVSILALITWMGFRQTFITYTKQARNHGKSGWTLKKKLKLFIDSITGFSYFPIRFMSYLGTSVALLGFLYAIFLIFNGLFGNPPQGWTTILVVILVIGGLQMLMMGVLGEYLWRALDESRRRPLYLIEAITGKQQ</sequence>
<evidence type="ECO:0000256" key="2">
    <source>
        <dbReference type="ARBA" id="ARBA00022676"/>
    </source>
</evidence>
<dbReference type="CDD" id="cd04187">
    <property type="entry name" value="DPM1_like_bac"/>
    <property type="match status" value="1"/>
</dbReference>
<gene>
    <name evidence="9" type="ORF">FHK98_15755</name>
</gene>
<dbReference type="Proteomes" id="UP000538075">
    <property type="component" value="Unassembled WGS sequence"/>
</dbReference>
<dbReference type="PANTHER" id="PTHR48090:SF1">
    <property type="entry name" value="PROPHAGE BACTOPRENOL GLUCOSYL TRANSFERASE HOMOLOG"/>
    <property type="match status" value="1"/>
</dbReference>
<dbReference type="SUPFAM" id="SSF53448">
    <property type="entry name" value="Nucleotide-diphospho-sugar transferases"/>
    <property type="match status" value="1"/>
</dbReference>
<accession>A0A838WVE6</accession>
<evidence type="ECO:0000313" key="10">
    <source>
        <dbReference type="Proteomes" id="UP000538075"/>
    </source>
</evidence>
<evidence type="ECO:0000256" key="1">
    <source>
        <dbReference type="ARBA" id="ARBA00004141"/>
    </source>
</evidence>
<dbReference type="AlphaFoldDB" id="A0A838WVE6"/>
<evidence type="ECO:0000256" key="6">
    <source>
        <dbReference type="ARBA" id="ARBA00023136"/>
    </source>
</evidence>
<dbReference type="InterPro" id="IPR050256">
    <property type="entry name" value="Glycosyltransferase_2"/>
</dbReference>
<feature type="transmembrane region" description="Helical" evidence="7">
    <location>
        <begin position="261"/>
        <end position="288"/>
    </location>
</feature>